<evidence type="ECO:0000256" key="1">
    <source>
        <dbReference type="SAM" id="SignalP"/>
    </source>
</evidence>
<evidence type="ECO:0000313" key="2">
    <source>
        <dbReference type="Proteomes" id="UP000492821"/>
    </source>
</evidence>
<name>A0A7E4VN84_PANRE</name>
<reference evidence="2" key="1">
    <citation type="journal article" date="2013" name="Genetics">
        <title>The draft genome and transcriptome of Panagrellus redivivus are shaped by the harsh demands of a free-living lifestyle.</title>
        <authorList>
            <person name="Srinivasan J."/>
            <person name="Dillman A.R."/>
            <person name="Macchietto M.G."/>
            <person name="Heikkinen L."/>
            <person name="Lakso M."/>
            <person name="Fracchia K.M."/>
            <person name="Antoshechkin I."/>
            <person name="Mortazavi A."/>
            <person name="Wong G."/>
            <person name="Sternberg P.W."/>
        </authorList>
    </citation>
    <scope>NUCLEOTIDE SEQUENCE [LARGE SCALE GENOMIC DNA]</scope>
    <source>
        <strain evidence="2">MT8872</strain>
    </source>
</reference>
<reference evidence="3" key="2">
    <citation type="submission" date="2020-10" db="UniProtKB">
        <authorList>
            <consortium name="WormBaseParasite"/>
        </authorList>
    </citation>
    <scope>IDENTIFICATION</scope>
</reference>
<evidence type="ECO:0000313" key="3">
    <source>
        <dbReference type="WBParaSite" id="Pan_g22891.t1"/>
    </source>
</evidence>
<sequence length="183" mass="20025">MMGAFTVNMKTVIVVLAVLVVAVSAKRTKISSLRATLEQPFIARVDQIGENDAIEIQGIVNATSNFTITLVEKGGESSHIERVDKNTLKSYNLIGTTETDLKTVTYDGIPSDGSVNIRLEFKKLGKVLINGVAINELTFGRGRVNYKRIKNIEVGGFRLLSAVNAVPKRSPPPKPYNPSRRLN</sequence>
<dbReference type="WBParaSite" id="Pan_g22891.t1">
    <property type="protein sequence ID" value="Pan_g22891.t1"/>
    <property type="gene ID" value="Pan_g22891"/>
</dbReference>
<accession>A0A7E4VN84</accession>
<feature type="signal peptide" evidence="1">
    <location>
        <begin position="1"/>
        <end position="25"/>
    </location>
</feature>
<dbReference type="Proteomes" id="UP000492821">
    <property type="component" value="Unassembled WGS sequence"/>
</dbReference>
<organism evidence="2 3">
    <name type="scientific">Panagrellus redivivus</name>
    <name type="common">Microworm</name>
    <dbReference type="NCBI Taxonomy" id="6233"/>
    <lineage>
        <taxon>Eukaryota</taxon>
        <taxon>Metazoa</taxon>
        <taxon>Ecdysozoa</taxon>
        <taxon>Nematoda</taxon>
        <taxon>Chromadorea</taxon>
        <taxon>Rhabditida</taxon>
        <taxon>Tylenchina</taxon>
        <taxon>Panagrolaimomorpha</taxon>
        <taxon>Panagrolaimoidea</taxon>
        <taxon>Panagrolaimidae</taxon>
        <taxon>Panagrellus</taxon>
    </lineage>
</organism>
<dbReference type="AlphaFoldDB" id="A0A7E4VN84"/>
<keyword evidence="2" id="KW-1185">Reference proteome</keyword>
<feature type="chain" id="PRO_5028923878" evidence="1">
    <location>
        <begin position="26"/>
        <end position="183"/>
    </location>
</feature>
<keyword evidence="1" id="KW-0732">Signal</keyword>
<proteinExistence type="predicted"/>
<protein>
    <submittedName>
        <fullName evidence="3">DUF2807 domain-containing protein</fullName>
    </submittedName>
</protein>